<dbReference type="KEGG" id="mnt:21400643"/>
<sequence length="694" mass="76238">MPPIYFPLRWESTGDQWWYASPIDWAAANGHYDLVRELLRIDSNHLIKLTSLRRIRRLETVWDDEEQYHDVAKCRSQVARKLFLYCESKKGGKKNSLIRAGYGGWLIYTAASAGDLGFVQELLERNPLLVFGEGEYGVTDVLYAAARSKSCGVFRLLLDFACSPRFTTEKGGELEERVGDIPSVYKWEMVNRAVHAAARGGNLRILKELLADCSDVSAYRDAHGSTILHTAAGRGQVEILKYLIESFDMINSTDHQGNTALHVAAYRGQLAAVEALISASPSSVHLKNKAGETFLHKAVSGFQALAFKRLDRQIGLLRQLVCGKVFNIQDIINAKNNEDRTALHVAIIGNVHTDLVQLLMTAKSIDVNVTDADGMTPLDYLRQRPRSASSDVLIRQLISAGGMFGSQDYNTRKVIVSRLKMQGNGSSSPGSSFRISDTEIFLYTGIENISDGSAEHGSTGLMSPASLELTPYDSAVENRSSFASAKPTSVNNAAQIFKQVLNWPRIKDKWPQKVKKSVGDHEGSNVESNKNSSDVDPPTPLRKRFSKPSSPSNNNKRTLSVRSNQSSPSAKKKLASGIRNGVMQAIPQRTVPHRSRSSSFSKSSISSPTSLDKQKGICIEGDIAGPSCSNQVVIDGPNPNSVKQQQQQQGNANSTKRLKSQYFCFGTAGVSVKSPVSRQQQNSQSYKRPVALVA</sequence>
<evidence type="ECO:0000256" key="4">
    <source>
        <dbReference type="SAM" id="MobiDB-lite"/>
    </source>
</evidence>
<feature type="region of interest" description="Disordered" evidence="4">
    <location>
        <begin position="673"/>
        <end position="694"/>
    </location>
</feature>
<accession>W9SIY2</accession>
<dbReference type="InterPro" id="IPR036770">
    <property type="entry name" value="Ankyrin_rpt-contain_sf"/>
</dbReference>
<keyword evidence="2 3" id="KW-0040">ANK repeat</keyword>
<keyword evidence="1" id="KW-0677">Repeat</keyword>
<evidence type="ECO:0000256" key="1">
    <source>
        <dbReference type="ARBA" id="ARBA00022737"/>
    </source>
</evidence>
<protein>
    <submittedName>
        <fullName evidence="5">E3 ubiquitin-protein ligase mib1</fullName>
    </submittedName>
</protein>
<feature type="compositionally biased region" description="Polar residues" evidence="4">
    <location>
        <begin position="558"/>
        <end position="569"/>
    </location>
</feature>
<dbReference type="Proteomes" id="UP000030645">
    <property type="component" value="Unassembled WGS sequence"/>
</dbReference>
<dbReference type="EMBL" id="KE346255">
    <property type="protein sequence ID" value="EXC31373.1"/>
    <property type="molecule type" value="Genomic_DNA"/>
</dbReference>
<feature type="region of interest" description="Disordered" evidence="4">
    <location>
        <begin position="629"/>
        <end position="655"/>
    </location>
</feature>
<dbReference type="SUPFAM" id="SSF48403">
    <property type="entry name" value="Ankyrin repeat"/>
    <property type="match status" value="1"/>
</dbReference>
<feature type="compositionally biased region" description="Low complexity" evidence="4">
    <location>
        <begin position="547"/>
        <end position="557"/>
    </location>
</feature>
<dbReference type="InterPro" id="IPR002110">
    <property type="entry name" value="Ankyrin_rpt"/>
</dbReference>
<feature type="compositionally biased region" description="Basic and acidic residues" evidence="4">
    <location>
        <begin position="511"/>
        <end position="524"/>
    </location>
</feature>
<dbReference type="eggNOG" id="KOG0504">
    <property type="taxonomic scope" value="Eukaryota"/>
</dbReference>
<dbReference type="Gene3D" id="1.25.40.20">
    <property type="entry name" value="Ankyrin repeat-containing domain"/>
    <property type="match status" value="1"/>
</dbReference>
<dbReference type="PROSITE" id="PS50088">
    <property type="entry name" value="ANK_REPEAT"/>
    <property type="match status" value="2"/>
</dbReference>
<dbReference type="GO" id="GO:0005886">
    <property type="term" value="C:plasma membrane"/>
    <property type="evidence" value="ECO:0007669"/>
    <property type="project" value="TreeGrafter"/>
</dbReference>
<reference evidence="6" key="1">
    <citation type="submission" date="2013-01" db="EMBL/GenBank/DDBJ databases">
        <title>Draft Genome Sequence of a Mulberry Tree, Morus notabilis C.K. Schneid.</title>
        <authorList>
            <person name="He N."/>
            <person name="Zhao S."/>
        </authorList>
    </citation>
    <scope>NUCLEOTIDE SEQUENCE</scope>
</reference>
<feature type="repeat" description="ANK" evidence="3">
    <location>
        <begin position="223"/>
        <end position="255"/>
    </location>
</feature>
<evidence type="ECO:0000256" key="3">
    <source>
        <dbReference type="PROSITE-ProRule" id="PRU00023"/>
    </source>
</evidence>
<feature type="repeat" description="ANK" evidence="3">
    <location>
        <begin position="256"/>
        <end position="278"/>
    </location>
</feature>
<evidence type="ECO:0000313" key="5">
    <source>
        <dbReference type="EMBL" id="EXC31373.1"/>
    </source>
</evidence>
<proteinExistence type="predicted"/>
<dbReference type="Pfam" id="PF12796">
    <property type="entry name" value="Ank_2"/>
    <property type="match status" value="1"/>
</dbReference>
<dbReference type="PANTHER" id="PTHR24186:SF38">
    <property type="entry name" value="ANKYRIN REPEAT FAMILY PROTEIN"/>
    <property type="match status" value="1"/>
</dbReference>
<dbReference type="AlphaFoldDB" id="W9SIY2"/>
<name>W9SIY2_9ROSA</name>
<feature type="compositionally biased region" description="Low complexity" evidence="4">
    <location>
        <begin position="597"/>
        <end position="610"/>
    </location>
</feature>
<dbReference type="OrthoDB" id="5314041at2759"/>
<dbReference type="PANTHER" id="PTHR24186">
    <property type="entry name" value="PROTEIN PHOSPHATASE 1 REGULATORY SUBUNIT"/>
    <property type="match status" value="1"/>
</dbReference>
<dbReference type="PROSITE" id="PS50297">
    <property type="entry name" value="ANK_REP_REGION"/>
    <property type="match status" value="2"/>
</dbReference>
<feature type="region of interest" description="Disordered" evidence="4">
    <location>
        <begin position="511"/>
        <end position="612"/>
    </location>
</feature>
<dbReference type="SMART" id="SM00248">
    <property type="entry name" value="ANK"/>
    <property type="match status" value="8"/>
</dbReference>
<evidence type="ECO:0000313" key="6">
    <source>
        <dbReference type="Proteomes" id="UP000030645"/>
    </source>
</evidence>
<feature type="compositionally biased region" description="Polar residues" evidence="4">
    <location>
        <begin position="525"/>
        <end position="534"/>
    </location>
</feature>
<evidence type="ECO:0000256" key="2">
    <source>
        <dbReference type="ARBA" id="ARBA00023043"/>
    </source>
</evidence>
<keyword evidence="6" id="KW-1185">Reference proteome</keyword>
<feature type="compositionally biased region" description="Polar residues" evidence="4">
    <location>
        <begin position="629"/>
        <end position="643"/>
    </location>
</feature>
<feature type="compositionally biased region" description="Polar residues" evidence="4">
    <location>
        <begin position="674"/>
        <end position="686"/>
    </location>
</feature>
<dbReference type="Pfam" id="PF13857">
    <property type="entry name" value="Ank_5"/>
    <property type="match status" value="1"/>
</dbReference>
<dbReference type="STRING" id="981085.W9SIY2"/>
<organism evidence="5 6">
    <name type="scientific">Morus notabilis</name>
    <dbReference type="NCBI Taxonomy" id="981085"/>
    <lineage>
        <taxon>Eukaryota</taxon>
        <taxon>Viridiplantae</taxon>
        <taxon>Streptophyta</taxon>
        <taxon>Embryophyta</taxon>
        <taxon>Tracheophyta</taxon>
        <taxon>Spermatophyta</taxon>
        <taxon>Magnoliopsida</taxon>
        <taxon>eudicotyledons</taxon>
        <taxon>Gunneridae</taxon>
        <taxon>Pentapetalae</taxon>
        <taxon>rosids</taxon>
        <taxon>fabids</taxon>
        <taxon>Rosales</taxon>
        <taxon>Moraceae</taxon>
        <taxon>Moreae</taxon>
        <taxon>Morus</taxon>
    </lineage>
</organism>
<gene>
    <name evidence="5" type="ORF">L484_017654</name>
</gene>